<name>A0A6U3E5B2_9STRA</name>
<dbReference type="EMBL" id="HBHT01036400">
    <property type="protein sequence ID" value="CAD9989589.1"/>
    <property type="molecule type" value="Transcribed_RNA"/>
</dbReference>
<evidence type="ECO:0000313" key="4">
    <source>
        <dbReference type="EMBL" id="CAD9989589.1"/>
    </source>
</evidence>
<evidence type="ECO:0000313" key="3">
    <source>
        <dbReference type="EMBL" id="CAD9989587.1"/>
    </source>
</evidence>
<organism evidence="3">
    <name type="scientific">Entomoneis paludosa</name>
    <dbReference type="NCBI Taxonomy" id="265537"/>
    <lineage>
        <taxon>Eukaryota</taxon>
        <taxon>Sar</taxon>
        <taxon>Stramenopiles</taxon>
        <taxon>Ochrophyta</taxon>
        <taxon>Bacillariophyta</taxon>
        <taxon>Bacillariophyceae</taxon>
        <taxon>Bacillariophycidae</taxon>
        <taxon>Entomoneidaceae</taxon>
        <taxon>Entomoneis</taxon>
    </lineage>
</organism>
<evidence type="ECO:0000256" key="2">
    <source>
        <dbReference type="SAM" id="MobiDB-lite"/>
    </source>
</evidence>
<evidence type="ECO:0008006" key="5">
    <source>
        <dbReference type="Google" id="ProtNLM"/>
    </source>
</evidence>
<feature type="compositionally biased region" description="Low complexity" evidence="2">
    <location>
        <begin position="158"/>
        <end position="174"/>
    </location>
</feature>
<gene>
    <name evidence="3" type="ORF">APAL1065_LOCUS24453</name>
    <name evidence="4" type="ORF">APAL1065_LOCUS24454</name>
</gene>
<evidence type="ECO:0000256" key="1">
    <source>
        <dbReference type="SAM" id="Coils"/>
    </source>
</evidence>
<dbReference type="AlphaFoldDB" id="A0A6U3E5B2"/>
<feature type="coiled-coil region" evidence="1">
    <location>
        <begin position="222"/>
        <end position="282"/>
    </location>
</feature>
<accession>A0A6U3E5B2</accession>
<protein>
    <recommendedName>
        <fullName evidence="5">BZIP domain-containing protein</fullName>
    </recommendedName>
</protein>
<sequence>MAQEEQAQTEGVIFLILLALPRLQDYNRPAMKRAFGGLVKAFPMKVQIHLVVCPPMNGYAAHSHNKRYILQELVTSFIGNLLDQGVASTDIEIHFEREKGQVLDELLELGLTKEGIPEIFGGSWTFHKFSTWCQQRIHMDMQRSSCHLTLSNDHRKQAASTSSTARGGSTTTATEPNSRPEAAFAASASTESGAKMLAATASTKRKRIGNASAIVGTAAAPAASTEEKEDEAEQARIKQQQRRNAKNIIHSRQKRARRRQELEALVQQKERLHSDNQSLKTETERLERFWETAQLLVTPGALQNDGDKKLPAGV</sequence>
<dbReference type="EMBL" id="HBHT01036399">
    <property type="protein sequence ID" value="CAD9989587.1"/>
    <property type="molecule type" value="Transcribed_RNA"/>
</dbReference>
<reference evidence="3" key="1">
    <citation type="submission" date="2021-01" db="EMBL/GenBank/DDBJ databases">
        <authorList>
            <person name="Corre E."/>
            <person name="Pelletier E."/>
            <person name="Niang G."/>
            <person name="Scheremetjew M."/>
            <person name="Finn R."/>
            <person name="Kale V."/>
            <person name="Holt S."/>
            <person name="Cochrane G."/>
            <person name="Meng A."/>
            <person name="Brown T."/>
            <person name="Cohen L."/>
        </authorList>
    </citation>
    <scope>NUCLEOTIDE SEQUENCE</scope>
    <source>
        <strain evidence="3">CCMP125</strain>
    </source>
</reference>
<proteinExistence type="predicted"/>
<feature type="compositionally biased region" description="Low complexity" evidence="2">
    <location>
        <begin position="182"/>
        <end position="191"/>
    </location>
</feature>
<keyword evidence="1" id="KW-0175">Coiled coil</keyword>
<feature type="region of interest" description="Disordered" evidence="2">
    <location>
        <begin position="152"/>
        <end position="191"/>
    </location>
</feature>